<evidence type="ECO:0000256" key="3">
    <source>
        <dbReference type="ARBA" id="ARBA00022723"/>
    </source>
</evidence>
<accession>A0A660L572</accession>
<feature type="binding site" evidence="8">
    <location>
        <position position="165"/>
    </location>
    <ligand>
        <name>deamido-NAD(+)</name>
        <dbReference type="ChEBI" id="CHEBI:58437"/>
        <note>ligand shared between two neighboring subunits</note>
    </ligand>
</feature>
<comment type="subunit">
    <text evidence="8">Homodimer.</text>
</comment>
<comment type="pathway">
    <text evidence="8">Cofactor biosynthesis; NAD(+) biosynthesis; NAD(+) from deamido-NAD(+) (ammonia route): step 1/1.</text>
</comment>
<dbReference type="InterPro" id="IPR003694">
    <property type="entry name" value="NAD_synthase"/>
</dbReference>
<dbReference type="Proteomes" id="UP000267019">
    <property type="component" value="Unassembled WGS sequence"/>
</dbReference>
<comment type="similarity">
    <text evidence="1 8 9">Belongs to the NAD synthetase family.</text>
</comment>
<feature type="binding site" evidence="8">
    <location>
        <position position="47"/>
    </location>
    <ligand>
        <name>Mg(2+)</name>
        <dbReference type="ChEBI" id="CHEBI:18420"/>
    </ligand>
</feature>
<dbReference type="GO" id="GO:0009435">
    <property type="term" value="P:NAD+ biosynthetic process"/>
    <property type="evidence" value="ECO:0007669"/>
    <property type="project" value="UniProtKB-UniRule"/>
</dbReference>
<evidence type="ECO:0000256" key="8">
    <source>
        <dbReference type="HAMAP-Rule" id="MF_00193"/>
    </source>
</evidence>
<comment type="function">
    <text evidence="8">Catalyzes the ATP-dependent amidation of deamido-NAD to form NAD. Uses ammonia as a nitrogen source.</text>
</comment>
<feature type="binding site" evidence="8">
    <location>
        <position position="150"/>
    </location>
    <ligand>
        <name>Mg(2+)</name>
        <dbReference type="ChEBI" id="CHEBI:18420"/>
    </ligand>
</feature>
<dbReference type="GO" id="GO:0046872">
    <property type="term" value="F:metal ion binding"/>
    <property type="evidence" value="ECO:0007669"/>
    <property type="project" value="UniProtKB-KW"/>
</dbReference>
<keyword evidence="5 8" id="KW-0067">ATP-binding</keyword>
<evidence type="ECO:0000313" key="12">
    <source>
        <dbReference type="EMBL" id="RKQ89066.1"/>
    </source>
</evidence>
<keyword evidence="7 8" id="KW-0520">NAD</keyword>
<evidence type="ECO:0000256" key="9">
    <source>
        <dbReference type="RuleBase" id="RU003811"/>
    </source>
</evidence>
<evidence type="ECO:0000256" key="4">
    <source>
        <dbReference type="ARBA" id="ARBA00022741"/>
    </source>
</evidence>
<feature type="binding site" description="in other chain" evidence="8">
    <location>
        <position position="158"/>
    </location>
    <ligand>
        <name>deamido-NAD(+)</name>
        <dbReference type="ChEBI" id="CHEBI:58437"/>
        <note>ligand shared between two neighboring subunits</note>
    </ligand>
</feature>
<dbReference type="InterPro" id="IPR014729">
    <property type="entry name" value="Rossmann-like_a/b/a_fold"/>
</dbReference>
<gene>
    <name evidence="8" type="primary">nadE</name>
    <name evidence="12" type="ORF">C7438_0722</name>
</gene>
<dbReference type="Pfam" id="PF02540">
    <property type="entry name" value="NAD_synthase"/>
    <property type="match status" value="1"/>
</dbReference>
<dbReference type="GO" id="GO:0004359">
    <property type="term" value="F:glutaminase activity"/>
    <property type="evidence" value="ECO:0007669"/>
    <property type="project" value="InterPro"/>
</dbReference>
<comment type="catalytic activity">
    <reaction evidence="8 10">
        <text>deamido-NAD(+) + NH4(+) + ATP = AMP + diphosphate + NAD(+) + H(+)</text>
        <dbReference type="Rhea" id="RHEA:21188"/>
        <dbReference type="ChEBI" id="CHEBI:15378"/>
        <dbReference type="ChEBI" id="CHEBI:28938"/>
        <dbReference type="ChEBI" id="CHEBI:30616"/>
        <dbReference type="ChEBI" id="CHEBI:33019"/>
        <dbReference type="ChEBI" id="CHEBI:57540"/>
        <dbReference type="ChEBI" id="CHEBI:58437"/>
        <dbReference type="ChEBI" id="CHEBI:456215"/>
        <dbReference type="EC" id="6.3.1.5"/>
    </reaction>
</comment>
<feature type="binding site" evidence="8">
    <location>
        <position position="196"/>
    </location>
    <ligand>
        <name>ATP</name>
        <dbReference type="ChEBI" id="CHEBI:30616"/>
    </ligand>
</feature>
<protein>
    <recommendedName>
        <fullName evidence="8 10">NH(3)-dependent NAD(+) synthetase</fullName>
        <ecNumber evidence="8 10">6.3.1.5</ecNumber>
    </recommendedName>
</protein>
<dbReference type="PANTHER" id="PTHR23090:SF9">
    <property type="entry name" value="GLUTAMINE-DEPENDENT NAD(+) SYNTHETASE"/>
    <property type="match status" value="1"/>
</dbReference>
<keyword evidence="6 8" id="KW-0460">Magnesium</keyword>
<dbReference type="EMBL" id="RBIJ01000001">
    <property type="protein sequence ID" value="RKQ89066.1"/>
    <property type="molecule type" value="Genomic_DNA"/>
</dbReference>
<dbReference type="HAMAP" id="MF_00193">
    <property type="entry name" value="NadE_ammonia_dep"/>
    <property type="match status" value="1"/>
</dbReference>
<dbReference type="RefSeq" id="WP_121443933.1">
    <property type="nucleotide sequence ID" value="NZ_RBIJ01000001.1"/>
</dbReference>
<keyword evidence="2 8" id="KW-0436">Ligase</keyword>
<feature type="domain" description="NAD/GMP synthase" evidence="11">
    <location>
        <begin position="21"/>
        <end position="247"/>
    </location>
</feature>
<dbReference type="UniPathway" id="UPA00253">
    <property type="reaction ID" value="UER00333"/>
</dbReference>
<dbReference type="PANTHER" id="PTHR23090">
    <property type="entry name" value="NH 3 /GLUTAMINE-DEPENDENT NAD + SYNTHETASE"/>
    <property type="match status" value="1"/>
</dbReference>
<dbReference type="Gene3D" id="3.40.50.620">
    <property type="entry name" value="HUPs"/>
    <property type="match status" value="1"/>
</dbReference>
<evidence type="ECO:0000256" key="6">
    <source>
        <dbReference type="ARBA" id="ARBA00022842"/>
    </source>
</evidence>
<proteinExistence type="inferred from homology"/>
<evidence type="ECO:0000313" key="13">
    <source>
        <dbReference type="Proteomes" id="UP000267019"/>
    </source>
</evidence>
<comment type="caution">
    <text evidence="12">The sequence shown here is derived from an EMBL/GenBank/DDBJ whole genome shotgun (WGS) entry which is preliminary data.</text>
</comment>
<feature type="binding site" description="in other chain" evidence="8">
    <location>
        <begin position="242"/>
        <end position="243"/>
    </location>
    <ligand>
        <name>deamido-NAD(+)</name>
        <dbReference type="ChEBI" id="CHEBI:58437"/>
        <note>ligand shared between two neighboring subunits</note>
    </ligand>
</feature>
<sequence>MEELKQYLEAYRVRVAEDAARRVEWIRELVDRSGARGVVLGLSGGLDSAVVAALVRRAVGKERLTCLVLPIESPPESLAHARLVAEALDIDAREVDLGPAFAAFRSACASILTWDERSAGNLKARLRMAALYAYANAHGYLVAGTSNRSELYVGYSTKGGDAVADFFPIASLTKSEVRVLAEYLGIPPDILKKPPSADLWPGQTDEGELGLTYAELDRYLLTGEAPPAVRERIEALHRASEHKRELPPSL</sequence>
<keyword evidence="13" id="KW-1185">Reference proteome</keyword>
<feature type="binding site" evidence="8">
    <location>
        <position position="174"/>
    </location>
    <ligand>
        <name>ATP</name>
        <dbReference type="ChEBI" id="CHEBI:30616"/>
    </ligand>
</feature>
<dbReference type="GO" id="GO:0005737">
    <property type="term" value="C:cytoplasm"/>
    <property type="evidence" value="ECO:0007669"/>
    <property type="project" value="InterPro"/>
</dbReference>
<dbReference type="GO" id="GO:0003952">
    <property type="term" value="F:NAD+ synthase (glutamine-hydrolyzing) activity"/>
    <property type="evidence" value="ECO:0007669"/>
    <property type="project" value="InterPro"/>
</dbReference>
<dbReference type="InterPro" id="IPR022310">
    <property type="entry name" value="NAD/GMP_synthase"/>
</dbReference>
<keyword evidence="4 8" id="KW-0547">Nucleotide-binding</keyword>
<evidence type="ECO:0000256" key="5">
    <source>
        <dbReference type="ARBA" id="ARBA00022840"/>
    </source>
</evidence>
<evidence type="ECO:0000256" key="10">
    <source>
        <dbReference type="RuleBase" id="RU003812"/>
    </source>
</evidence>
<evidence type="ECO:0000256" key="7">
    <source>
        <dbReference type="ARBA" id="ARBA00023027"/>
    </source>
</evidence>
<dbReference type="GO" id="GO:0008795">
    <property type="term" value="F:NAD+ synthase activity"/>
    <property type="evidence" value="ECO:0007669"/>
    <property type="project" value="UniProtKB-UniRule"/>
</dbReference>
<dbReference type="InterPro" id="IPR022926">
    <property type="entry name" value="NH(3)-dep_NAD(+)_synth"/>
</dbReference>
<dbReference type="AlphaFoldDB" id="A0A660L572"/>
<evidence type="ECO:0000259" key="11">
    <source>
        <dbReference type="Pfam" id="PF02540"/>
    </source>
</evidence>
<name>A0A660L572_9BACL</name>
<reference evidence="12 13" key="1">
    <citation type="submission" date="2018-10" db="EMBL/GenBank/DDBJ databases">
        <title>Genomic Encyclopedia of Type Strains, Phase IV (KMG-IV): sequencing the most valuable type-strain genomes for metagenomic binning, comparative biology and taxonomic classification.</title>
        <authorList>
            <person name="Goeker M."/>
        </authorList>
    </citation>
    <scope>NUCLEOTIDE SEQUENCE [LARGE SCALE GENOMIC DNA]</scope>
    <source>
        <strain evidence="12 13">DSM 22653</strain>
    </source>
</reference>
<evidence type="ECO:0000256" key="2">
    <source>
        <dbReference type="ARBA" id="ARBA00022598"/>
    </source>
</evidence>
<feature type="binding site" evidence="8">
    <location>
        <position position="145"/>
    </location>
    <ligand>
        <name>ATP</name>
        <dbReference type="ChEBI" id="CHEBI:30616"/>
    </ligand>
</feature>
<dbReference type="SUPFAM" id="SSF52402">
    <property type="entry name" value="Adenine nucleotide alpha hydrolases-like"/>
    <property type="match status" value="1"/>
</dbReference>
<evidence type="ECO:0000256" key="1">
    <source>
        <dbReference type="ARBA" id="ARBA00005859"/>
    </source>
</evidence>
<feature type="binding site" evidence="8">
    <location>
        <begin position="41"/>
        <end position="48"/>
    </location>
    <ligand>
        <name>ATP</name>
        <dbReference type="ChEBI" id="CHEBI:30616"/>
    </ligand>
</feature>
<dbReference type="CDD" id="cd00553">
    <property type="entry name" value="NAD_synthase"/>
    <property type="match status" value="1"/>
</dbReference>
<dbReference type="OrthoDB" id="9803818at2"/>
<dbReference type="EC" id="6.3.1.5" evidence="8 10"/>
<organism evidence="12 13">
    <name type="scientific">Brockia lithotrophica</name>
    <dbReference type="NCBI Taxonomy" id="933949"/>
    <lineage>
        <taxon>Bacteria</taxon>
        <taxon>Bacillati</taxon>
        <taxon>Bacillota</taxon>
        <taxon>Bacilli</taxon>
        <taxon>Bacillales</taxon>
        <taxon>Bacillales Family X. Incertae Sedis</taxon>
        <taxon>Brockia</taxon>
    </lineage>
</organism>
<keyword evidence="3 8" id="KW-0479">Metal-binding</keyword>
<dbReference type="NCBIfam" id="TIGR00552">
    <property type="entry name" value="nadE"/>
    <property type="match status" value="1"/>
</dbReference>
<dbReference type="GO" id="GO:0005524">
    <property type="term" value="F:ATP binding"/>
    <property type="evidence" value="ECO:0007669"/>
    <property type="project" value="UniProtKB-UniRule"/>
</dbReference>
<feature type="binding site" description="in other chain" evidence="8">
    <location>
        <position position="125"/>
    </location>
    <ligand>
        <name>deamido-NAD(+)</name>
        <dbReference type="ChEBI" id="CHEBI:58437"/>
        <note>ligand shared between two neighboring subunits</note>
    </ligand>
</feature>